<dbReference type="SUPFAM" id="SSF53720">
    <property type="entry name" value="ALDH-like"/>
    <property type="match status" value="1"/>
</dbReference>
<dbReference type="GO" id="GO:0036243">
    <property type="term" value="F:succinate-semialdehyde dehydrogenase (NADP+) activity"/>
    <property type="evidence" value="ECO:0007669"/>
    <property type="project" value="UniProtKB-EC"/>
</dbReference>
<dbReference type="Gene3D" id="3.40.605.10">
    <property type="entry name" value="Aldehyde Dehydrogenase, Chain A, domain 1"/>
    <property type="match status" value="1"/>
</dbReference>
<dbReference type="EC" id="1.2.1.79" evidence="3"/>
<evidence type="ECO:0000313" key="3">
    <source>
        <dbReference type="EMBL" id="MDR6904014.1"/>
    </source>
</evidence>
<organism evidence="3 4">
    <name type="scientific">Rhizobium miluonense</name>
    <dbReference type="NCBI Taxonomy" id="411945"/>
    <lineage>
        <taxon>Bacteria</taxon>
        <taxon>Pseudomonadati</taxon>
        <taxon>Pseudomonadota</taxon>
        <taxon>Alphaproteobacteria</taxon>
        <taxon>Hyphomicrobiales</taxon>
        <taxon>Rhizobiaceae</taxon>
        <taxon>Rhizobium/Agrobacterium group</taxon>
        <taxon>Rhizobium</taxon>
    </lineage>
</organism>
<dbReference type="Pfam" id="PF00171">
    <property type="entry name" value="Aldedh"/>
    <property type="match status" value="1"/>
</dbReference>
<dbReference type="InterPro" id="IPR047110">
    <property type="entry name" value="GABD/Sad-like"/>
</dbReference>
<dbReference type="PANTHER" id="PTHR43217:SF2">
    <property type="entry name" value="SUCCINATE-SEMIALDEHYDE DEHYDROGENASE [NADP(+)]"/>
    <property type="match status" value="1"/>
</dbReference>
<dbReference type="InterPro" id="IPR015590">
    <property type="entry name" value="Aldehyde_DH_dom"/>
</dbReference>
<evidence type="ECO:0000256" key="1">
    <source>
        <dbReference type="ARBA" id="ARBA00023002"/>
    </source>
</evidence>
<reference evidence="3 4" key="1">
    <citation type="submission" date="2023-07" db="EMBL/GenBank/DDBJ databases">
        <title>Sorghum-associated microbial communities from plants grown in Nebraska, USA.</title>
        <authorList>
            <person name="Schachtman D."/>
        </authorList>
    </citation>
    <scope>NUCLEOTIDE SEQUENCE [LARGE SCALE GENOMIC DNA]</scope>
    <source>
        <strain evidence="3 4">3199</strain>
    </source>
</reference>
<accession>A0ABU1SYI3</accession>
<dbReference type="PANTHER" id="PTHR43217">
    <property type="entry name" value="SUCCINATE SEMIALDEHYDE DEHYDROGENASE [NAD(P)+] SAD"/>
    <property type="match status" value="1"/>
</dbReference>
<dbReference type="InterPro" id="IPR016162">
    <property type="entry name" value="Ald_DH_N"/>
</dbReference>
<protein>
    <submittedName>
        <fullName evidence="3">Succinate-semialdehyde dehydrogenase/glutarate-semialdehyde dehydrogenase</fullName>
        <ecNumber evidence="3">1.2.1.16</ecNumber>
        <ecNumber evidence="3">1.2.1.20</ecNumber>
        <ecNumber evidence="3">1.2.1.79</ecNumber>
    </submittedName>
</protein>
<comment type="caution">
    <text evidence="3">The sequence shown here is derived from an EMBL/GenBank/DDBJ whole genome shotgun (WGS) entry which is preliminary data.</text>
</comment>
<name>A0ABU1SYI3_9HYPH</name>
<evidence type="ECO:0000259" key="2">
    <source>
        <dbReference type="Pfam" id="PF00171"/>
    </source>
</evidence>
<dbReference type="GO" id="GO:0102810">
    <property type="term" value="F:glutarate-semialdehyde dehydrogenase (NADP+) activity"/>
    <property type="evidence" value="ECO:0007669"/>
    <property type="project" value="UniProtKB-EC"/>
</dbReference>
<keyword evidence="1 3" id="KW-0560">Oxidoreductase</keyword>
<gene>
    <name evidence="3" type="ORF">J2W52_005647</name>
</gene>
<dbReference type="Proteomes" id="UP001250791">
    <property type="component" value="Unassembled WGS sequence"/>
</dbReference>
<proteinExistence type="predicted"/>
<keyword evidence="4" id="KW-1185">Reference proteome</keyword>
<evidence type="ECO:0000313" key="4">
    <source>
        <dbReference type="Proteomes" id="UP001250791"/>
    </source>
</evidence>
<dbReference type="EC" id="1.2.1.16" evidence="3"/>
<dbReference type="EC" id="1.2.1.20" evidence="3"/>
<dbReference type="EMBL" id="JAVDUP010000012">
    <property type="protein sequence ID" value="MDR6904014.1"/>
    <property type="molecule type" value="Genomic_DNA"/>
</dbReference>
<sequence>MSYTTTDPYTGEVLKTFPNATDAEVKLAIERAHVTFPFWKETAFAGRAKVMQSAARILRKDLEAHPKLLTVENCRIWASRSSSIIS</sequence>
<feature type="domain" description="Aldehyde dehydrogenase" evidence="2">
    <location>
        <begin position="3"/>
        <end position="79"/>
    </location>
</feature>
<dbReference type="InterPro" id="IPR016161">
    <property type="entry name" value="Ald_DH/histidinol_DH"/>
</dbReference>